<sequence>MEPQSAAFPLADTETFLKRRGRCFQRTRPDFLTTFPACESLNCTDTQLVVQPLQRTQTFNAQLSSTRQTYDGVRTALSSVSW</sequence>
<reference evidence="1" key="1">
    <citation type="submission" date="2020-03" db="EMBL/GenBank/DDBJ databases">
        <authorList>
            <person name="Weist P."/>
        </authorList>
    </citation>
    <scope>NUCLEOTIDE SEQUENCE</scope>
</reference>
<dbReference type="Proteomes" id="UP001153269">
    <property type="component" value="Unassembled WGS sequence"/>
</dbReference>
<name>A0A9N7VPK0_PLEPL</name>
<evidence type="ECO:0000313" key="2">
    <source>
        <dbReference type="Proteomes" id="UP001153269"/>
    </source>
</evidence>
<evidence type="ECO:0000313" key="1">
    <source>
        <dbReference type="EMBL" id="CAB1452036.1"/>
    </source>
</evidence>
<dbReference type="EMBL" id="CADEAL010004113">
    <property type="protein sequence ID" value="CAB1452036.1"/>
    <property type="molecule type" value="Genomic_DNA"/>
</dbReference>
<accession>A0A9N7VPK0</accession>
<keyword evidence="2" id="KW-1185">Reference proteome</keyword>
<comment type="caution">
    <text evidence="1">The sequence shown here is derived from an EMBL/GenBank/DDBJ whole genome shotgun (WGS) entry which is preliminary data.</text>
</comment>
<gene>
    <name evidence="1" type="ORF">PLEPLA_LOCUS39775</name>
</gene>
<proteinExistence type="predicted"/>
<organism evidence="1 2">
    <name type="scientific">Pleuronectes platessa</name>
    <name type="common">European plaice</name>
    <dbReference type="NCBI Taxonomy" id="8262"/>
    <lineage>
        <taxon>Eukaryota</taxon>
        <taxon>Metazoa</taxon>
        <taxon>Chordata</taxon>
        <taxon>Craniata</taxon>
        <taxon>Vertebrata</taxon>
        <taxon>Euteleostomi</taxon>
        <taxon>Actinopterygii</taxon>
        <taxon>Neopterygii</taxon>
        <taxon>Teleostei</taxon>
        <taxon>Neoteleostei</taxon>
        <taxon>Acanthomorphata</taxon>
        <taxon>Carangaria</taxon>
        <taxon>Pleuronectiformes</taxon>
        <taxon>Pleuronectoidei</taxon>
        <taxon>Pleuronectidae</taxon>
        <taxon>Pleuronectes</taxon>
    </lineage>
</organism>
<protein>
    <submittedName>
        <fullName evidence="1">Uncharacterized protein</fullName>
    </submittedName>
</protein>
<dbReference type="AlphaFoldDB" id="A0A9N7VPK0"/>